<evidence type="ECO:0000313" key="2">
    <source>
        <dbReference type="EMBL" id="QDP96420.1"/>
    </source>
</evidence>
<feature type="transmembrane region" description="Helical" evidence="1">
    <location>
        <begin position="252"/>
        <end position="271"/>
    </location>
</feature>
<accession>A0A516PZ26</accession>
<protein>
    <submittedName>
        <fullName evidence="2">DUF5134 domain-containing protein</fullName>
    </submittedName>
</protein>
<dbReference type="InterPro" id="IPR033458">
    <property type="entry name" value="DUF5134"/>
</dbReference>
<dbReference type="OrthoDB" id="4734452at2"/>
<dbReference type="Pfam" id="PF17197">
    <property type="entry name" value="DUF5134"/>
    <property type="match status" value="1"/>
</dbReference>
<organism evidence="2 3">
    <name type="scientific">Microlunatus elymi</name>
    <dbReference type="NCBI Taxonomy" id="2596828"/>
    <lineage>
        <taxon>Bacteria</taxon>
        <taxon>Bacillati</taxon>
        <taxon>Actinomycetota</taxon>
        <taxon>Actinomycetes</taxon>
        <taxon>Propionibacteriales</taxon>
        <taxon>Propionibacteriaceae</taxon>
        <taxon>Microlunatus</taxon>
    </lineage>
</organism>
<evidence type="ECO:0000256" key="1">
    <source>
        <dbReference type="SAM" id="Phobius"/>
    </source>
</evidence>
<keyword evidence="3" id="KW-1185">Reference proteome</keyword>
<proteinExistence type="predicted"/>
<evidence type="ECO:0000313" key="3">
    <source>
        <dbReference type="Proteomes" id="UP000319263"/>
    </source>
</evidence>
<dbReference type="AlphaFoldDB" id="A0A516PZ26"/>
<feature type="transmembrane region" description="Helical" evidence="1">
    <location>
        <begin position="211"/>
        <end position="231"/>
    </location>
</feature>
<feature type="transmembrane region" description="Helical" evidence="1">
    <location>
        <begin position="53"/>
        <end position="74"/>
    </location>
</feature>
<dbReference type="KEGG" id="mik:FOE78_11355"/>
<feature type="transmembrane region" description="Helical" evidence="1">
    <location>
        <begin position="86"/>
        <end position="105"/>
    </location>
</feature>
<feature type="transmembrane region" description="Helical" evidence="1">
    <location>
        <begin position="157"/>
        <end position="177"/>
    </location>
</feature>
<reference evidence="2 3" key="1">
    <citation type="submission" date="2019-07" db="EMBL/GenBank/DDBJ databases">
        <title>Microlunatus dokdonensis sp. nov. isolated from the rhizospheric soil of the wild plant Elymus tsukushiensis.</title>
        <authorList>
            <person name="Ghim S.-Y."/>
            <person name="Hwang Y.-J."/>
            <person name="Son J.-S."/>
            <person name="Shin J.-H."/>
        </authorList>
    </citation>
    <scope>NUCLEOTIDE SEQUENCE [LARGE SCALE GENOMIC DNA]</scope>
    <source>
        <strain evidence="2 3">KUDC0627</strain>
    </source>
</reference>
<dbReference type="Proteomes" id="UP000319263">
    <property type="component" value="Chromosome"/>
</dbReference>
<keyword evidence="1" id="KW-0812">Transmembrane</keyword>
<keyword evidence="1" id="KW-1133">Transmembrane helix</keyword>
<dbReference type="EMBL" id="CP041692">
    <property type="protein sequence ID" value="QDP96420.1"/>
    <property type="molecule type" value="Genomic_DNA"/>
</dbReference>
<gene>
    <name evidence="2" type="ORF">FOE78_11355</name>
</gene>
<keyword evidence="1" id="KW-0472">Membrane</keyword>
<feature type="transmembrane region" description="Helical" evidence="1">
    <location>
        <begin position="111"/>
        <end position="130"/>
    </location>
</feature>
<name>A0A516PZ26_9ACTN</name>
<sequence length="274" mass="29053">MDIRSFCPTELSGRARGRPPRRISTICRISPAPPSGRPFPRSAAAPTRQEGAFVTPTTVAIIGLFVLCGLFYAVRMITAGSGPDRIFDASHLVMSAVMIMMSVGWSERIPAVLLLTVFTGFALWYVYLAMFRPYAVHVLVGDTAGADPSHHSGRPRLIYHAAMMLAMAGMAVIMAPVPTAGAMSMTMPGHTHGAGSSSPPPLPAQIPLHTWAAPLSIMIGIGFAAAALWYVARFVRFAGTRPITGAGDVRRLTDLASAALMAAGMALTFLVDMT</sequence>